<keyword evidence="3" id="KW-1185">Reference proteome</keyword>
<evidence type="ECO:0000256" key="1">
    <source>
        <dbReference type="SAM" id="MobiDB-lite"/>
    </source>
</evidence>
<evidence type="ECO:0000313" key="4">
    <source>
        <dbReference type="RefSeq" id="XP_026285382.2"/>
    </source>
</evidence>
<dbReference type="Proteomes" id="UP000504606">
    <property type="component" value="Unplaced"/>
</dbReference>
<feature type="compositionally biased region" description="Low complexity" evidence="1">
    <location>
        <begin position="92"/>
        <end position="126"/>
    </location>
</feature>
<evidence type="ECO:0000256" key="2">
    <source>
        <dbReference type="SAM" id="SignalP"/>
    </source>
</evidence>
<feature type="chain" id="PRO_5039442933" evidence="2">
    <location>
        <begin position="23"/>
        <end position="138"/>
    </location>
</feature>
<protein>
    <submittedName>
        <fullName evidence="4">Uncharacterized protein LOC113211274</fullName>
    </submittedName>
</protein>
<feature type="region of interest" description="Disordered" evidence="1">
    <location>
        <begin position="90"/>
        <end position="126"/>
    </location>
</feature>
<feature type="signal peptide" evidence="2">
    <location>
        <begin position="1"/>
        <end position="22"/>
    </location>
</feature>
<dbReference type="KEGG" id="foc:113211274"/>
<reference evidence="4" key="1">
    <citation type="submission" date="2025-08" db="UniProtKB">
        <authorList>
            <consortium name="RefSeq"/>
        </authorList>
    </citation>
    <scope>IDENTIFICATION</scope>
    <source>
        <tissue evidence="4">Whole organism</tissue>
    </source>
</reference>
<sequence length="138" mass="15493">MHFMKFWFLALVLVLLGVVAHAQWDFTEHSEYRGCCSGVYCGRRCNCVDAAVCKEKGFTFSENVQKFCHGPHECIKPTVSKLPSIHRMPWNGPMGPKGPKGSKGPMIPKIPKQGPKGPMIPKQGPKGRNLFYWTHEGH</sequence>
<proteinExistence type="predicted"/>
<dbReference type="GeneID" id="113211274"/>
<accession>A0A6J1SWX9</accession>
<keyword evidence="2" id="KW-0732">Signal</keyword>
<dbReference type="RefSeq" id="XP_026285382.2">
    <property type="nucleotide sequence ID" value="XM_026429597.2"/>
</dbReference>
<gene>
    <name evidence="4" type="primary">LOC113211274</name>
</gene>
<dbReference type="AlphaFoldDB" id="A0A6J1SWX9"/>
<organism evidence="3 4">
    <name type="scientific">Frankliniella occidentalis</name>
    <name type="common">Western flower thrips</name>
    <name type="synonym">Euthrips occidentalis</name>
    <dbReference type="NCBI Taxonomy" id="133901"/>
    <lineage>
        <taxon>Eukaryota</taxon>
        <taxon>Metazoa</taxon>
        <taxon>Ecdysozoa</taxon>
        <taxon>Arthropoda</taxon>
        <taxon>Hexapoda</taxon>
        <taxon>Insecta</taxon>
        <taxon>Pterygota</taxon>
        <taxon>Neoptera</taxon>
        <taxon>Paraneoptera</taxon>
        <taxon>Thysanoptera</taxon>
        <taxon>Terebrantia</taxon>
        <taxon>Thripoidea</taxon>
        <taxon>Thripidae</taxon>
        <taxon>Frankliniella</taxon>
    </lineage>
</organism>
<name>A0A6J1SWX9_FRAOC</name>
<evidence type="ECO:0000313" key="3">
    <source>
        <dbReference type="Proteomes" id="UP000504606"/>
    </source>
</evidence>